<keyword evidence="1" id="KW-0963">Cytoplasm</keyword>
<dbReference type="Pfam" id="PF02463">
    <property type="entry name" value="SMC_N"/>
    <property type="match status" value="1"/>
</dbReference>
<evidence type="ECO:0000313" key="4">
    <source>
        <dbReference type="EMBL" id="HBK52740.1"/>
    </source>
</evidence>
<reference evidence="4 5" key="1">
    <citation type="journal article" date="2018" name="Nat. Biotechnol.">
        <title>A standardized bacterial taxonomy based on genome phylogeny substantially revises the tree of life.</title>
        <authorList>
            <person name="Parks D.H."/>
            <person name="Chuvochina M."/>
            <person name="Waite D.W."/>
            <person name="Rinke C."/>
            <person name="Skarshewski A."/>
            <person name="Chaumeil P.A."/>
            <person name="Hugenholtz P."/>
        </authorList>
    </citation>
    <scope>NUCLEOTIDE SEQUENCE [LARGE SCALE GENOMIC DNA]</scope>
    <source>
        <strain evidence="4">UBA10948</strain>
    </source>
</reference>
<sequence>IVGPNGCGKSNVVDAIRWVIGEGNIRHLRGQKSEDVIFNGTDDKKAQGMAHVEMLLDN</sequence>
<dbReference type="InterPro" id="IPR027417">
    <property type="entry name" value="P-loop_NTPase"/>
</dbReference>
<dbReference type="GO" id="GO:0005737">
    <property type="term" value="C:cytoplasm"/>
    <property type="evidence" value="ECO:0007669"/>
    <property type="project" value="TreeGrafter"/>
</dbReference>
<dbReference type="EMBL" id="DNZF01000046">
    <property type="protein sequence ID" value="HBK52740.1"/>
    <property type="molecule type" value="Genomic_DNA"/>
</dbReference>
<dbReference type="InterPro" id="IPR003395">
    <property type="entry name" value="RecF/RecN/SMC_N"/>
</dbReference>
<dbReference type="Proteomes" id="UP000263273">
    <property type="component" value="Unassembled WGS sequence"/>
</dbReference>
<evidence type="ECO:0000256" key="2">
    <source>
        <dbReference type="ARBA" id="ARBA00023125"/>
    </source>
</evidence>
<dbReference type="PANTHER" id="PTHR42963:SF1">
    <property type="entry name" value="DUF4476 DOMAIN-CONTAINING PROTEIN"/>
    <property type="match status" value="1"/>
</dbReference>
<evidence type="ECO:0000313" key="5">
    <source>
        <dbReference type="Proteomes" id="UP000263273"/>
    </source>
</evidence>
<proteinExistence type="predicted"/>
<keyword evidence="2" id="KW-0238">DNA-binding</keyword>
<dbReference type="SUPFAM" id="SSF52540">
    <property type="entry name" value="P-loop containing nucleoside triphosphate hydrolases"/>
    <property type="match status" value="1"/>
</dbReference>
<dbReference type="Gene3D" id="3.40.50.300">
    <property type="entry name" value="P-loop containing nucleotide triphosphate hydrolases"/>
    <property type="match status" value="1"/>
</dbReference>
<dbReference type="GO" id="GO:0003677">
    <property type="term" value="F:DNA binding"/>
    <property type="evidence" value="ECO:0007669"/>
    <property type="project" value="UniProtKB-KW"/>
</dbReference>
<dbReference type="InterPro" id="IPR050308">
    <property type="entry name" value="MukB/SMC"/>
</dbReference>
<name>A0A354YTT6_9FIRM</name>
<evidence type="ECO:0000256" key="1">
    <source>
        <dbReference type="ARBA" id="ARBA00022490"/>
    </source>
</evidence>
<feature type="domain" description="RecF/RecN/SMC N-terminal" evidence="3">
    <location>
        <begin position="1"/>
        <end position="58"/>
    </location>
</feature>
<dbReference type="AlphaFoldDB" id="A0A354YTT6"/>
<dbReference type="PANTHER" id="PTHR42963">
    <property type="entry name" value="CHROMOSOME PARTITION PROTEIN MUKB"/>
    <property type="match status" value="1"/>
</dbReference>
<organism evidence="4 5">
    <name type="scientific">Syntrophomonas wolfei</name>
    <dbReference type="NCBI Taxonomy" id="863"/>
    <lineage>
        <taxon>Bacteria</taxon>
        <taxon>Bacillati</taxon>
        <taxon>Bacillota</taxon>
        <taxon>Clostridia</taxon>
        <taxon>Eubacteriales</taxon>
        <taxon>Syntrophomonadaceae</taxon>
        <taxon>Syntrophomonas</taxon>
    </lineage>
</organism>
<accession>A0A354YTT6</accession>
<evidence type="ECO:0000259" key="3">
    <source>
        <dbReference type="Pfam" id="PF02463"/>
    </source>
</evidence>
<feature type="non-terminal residue" evidence="4">
    <location>
        <position position="1"/>
    </location>
</feature>
<comment type="caution">
    <text evidence="4">The sequence shown here is derived from an EMBL/GenBank/DDBJ whole genome shotgun (WGS) entry which is preliminary data.</text>
</comment>
<protein>
    <recommendedName>
        <fullName evidence="3">RecF/RecN/SMC N-terminal domain-containing protein</fullName>
    </recommendedName>
</protein>
<gene>
    <name evidence="4" type="ORF">DDZ44_02220</name>
</gene>
<feature type="non-terminal residue" evidence="4">
    <location>
        <position position="58"/>
    </location>
</feature>